<name>A0A0R0D6T5_9GAMM</name>
<protein>
    <submittedName>
        <fullName evidence="1">Uncharacterized protein</fullName>
    </submittedName>
</protein>
<sequence>MIAASRNRSGINSWIIHRCIHVAHASAVIHVLDAIDVAPVVGNTLGAEDTATGRTLHMPDRIGQGPVMATTHAALLGLAGTLLGQGNP</sequence>
<proteinExistence type="predicted"/>
<evidence type="ECO:0000313" key="2">
    <source>
        <dbReference type="Proteomes" id="UP000050956"/>
    </source>
</evidence>
<dbReference type="Proteomes" id="UP000050956">
    <property type="component" value="Unassembled WGS sequence"/>
</dbReference>
<keyword evidence="2" id="KW-1185">Reference proteome</keyword>
<evidence type="ECO:0000313" key="1">
    <source>
        <dbReference type="EMBL" id="KRG77964.1"/>
    </source>
</evidence>
<dbReference type="AlphaFoldDB" id="A0A0R0D6T5"/>
<reference evidence="1 2" key="1">
    <citation type="submission" date="2015-05" db="EMBL/GenBank/DDBJ databases">
        <title>Genome sequencing and analysis of members of genus Stenotrophomonas.</title>
        <authorList>
            <person name="Patil P.P."/>
            <person name="Midha S."/>
            <person name="Patil P.B."/>
        </authorList>
    </citation>
    <scope>NUCLEOTIDE SEQUENCE [LARGE SCALE GENOMIC DNA]</scope>
    <source>
        <strain evidence="1 2">DSM 24757</strain>
    </source>
</reference>
<comment type="caution">
    <text evidence="1">The sequence shown here is derived from an EMBL/GenBank/DDBJ whole genome shotgun (WGS) entry which is preliminary data.</text>
</comment>
<gene>
    <name evidence="1" type="ORF">ABB30_06055</name>
</gene>
<dbReference type="STRING" id="336566.ABB30_06055"/>
<dbReference type="EMBL" id="LDJM01000014">
    <property type="protein sequence ID" value="KRG77964.1"/>
    <property type="molecule type" value="Genomic_DNA"/>
</dbReference>
<accession>A0A0R0D6T5</accession>
<organism evidence="1 2">
    <name type="scientific">Stenotrophomonas ginsengisoli</name>
    <dbReference type="NCBI Taxonomy" id="336566"/>
    <lineage>
        <taxon>Bacteria</taxon>
        <taxon>Pseudomonadati</taxon>
        <taxon>Pseudomonadota</taxon>
        <taxon>Gammaproteobacteria</taxon>
        <taxon>Lysobacterales</taxon>
        <taxon>Lysobacteraceae</taxon>
        <taxon>Stenotrophomonas</taxon>
    </lineage>
</organism>